<accession>A0A7J6VYR1</accession>
<dbReference type="Proteomes" id="UP000554482">
    <property type="component" value="Unassembled WGS sequence"/>
</dbReference>
<keyword evidence="1" id="KW-1133">Transmembrane helix</keyword>
<evidence type="ECO:0000313" key="2">
    <source>
        <dbReference type="EMBL" id="KAF5190003.1"/>
    </source>
</evidence>
<dbReference type="OrthoDB" id="1921539at2759"/>
<sequence>MLLPEKILWYLLPCLGVCLSFHNLFLLSMRALQGHRVVYYTWFFRCSQFLVWAIVMLFWRRGQWIFLICNQVLCFWWIARPLLTIAYFFSAFSSLEVMKLFGESFSLLVDVVFGVFINAVRVMQTSTKSRNYGLEDPLLECEEDVEEVHHTDLNLSLNCWHILTFKSINPVMACGSRKQLNFDDLIPLPVELNPSSSYSALLSCWVVEQSRNSSHPLMLRAIYYAYRWPYLCLGLLKVFNDCIGFAGPLLLNKLIWFLQKEDPCTLLSVPLEPSLIHELKLESSSATPVSP</sequence>
<keyword evidence="1" id="KW-0472">Membrane</keyword>
<dbReference type="EMBL" id="JABWDY010024735">
    <property type="protein sequence ID" value="KAF5190003.1"/>
    <property type="molecule type" value="Genomic_DNA"/>
</dbReference>
<dbReference type="AlphaFoldDB" id="A0A7J6VYR1"/>
<feature type="transmembrane region" description="Helical" evidence="1">
    <location>
        <begin position="66"/>
        <end position="89"/>
    </location>
</feature>
<keyword evidence="1" id="KW-0812">Transmembrane</keyword>
<evidence type="ECO:0000256" key="1">
    <source>
        <dbReference type="SAM" id="Phobius"/>
    </source>
</evidence>
<gene>
    <name evidence="2" type="ORF">FRX31_020410</name>
</gene>
<name>A0A7J6VYR1_THATH</name>
<evidence type="ECO:0000313" key="3">
    <source>
        <dbReference type="Proteomes" id="UP000554482"/>
    </source>
</evidence>
<proteinExistence type="predicted"/>
<keyword evidence="3" id="KW-1185">Reference proteome</keyword>
<feature type="non-terminal residue" evidence="2">
    <location>
        <position position="1"/>
    </location>
</feature>
<feature type="transmembrane region" description="Helical" evidence="1">
    <location>
        <begin position="39"/>
        <end position="59"/>
    </location>
</feature>
<organism evidence="2 3">
    <name type="scientific">Thalictrum thalictroides</name>
    <name type="common">Rue-anemone</name>
    <name type="synonym">Anemone thalictroides</name>
    <dbReference type="NCBI Taxonomy" id="46969"/>
    <lineage>
        <taxon>Eukaryota</taxon>
        <taxon>Viridiplantae</taxon>
        <taxon>Streptophyta</taxon>
        <taxon>Embryophyta</taxon>
        <taxon>Tracheophyta</taxon>
        <taxon>Spermatophyta</taxon>
        <taxon>Magnoliopsida</taxon>
        <taxon>Ranunculales</taxon>
        <taxon>Ranunculaceae</taxon>
        <taxon>Thalictroideae</taxon>
        <taxon>Thalictrum</taxon>
    </lineage>
</organism>
<protein>
    <submittedName>
        <fullName evidence="2">Abc transporter c family member</fullName>
    </submittedName>
</protein>
<comment type="caution">
    <text evidence="2">The sequence shown here is derived from an EMBL/GenBank/DDBJ whole genome shotgun (WGS) entry which is preliminary data.</text>
</comment>
<feature type="transmembrane region" description="Helical" evidence="1">
    <location>
        <begin position="7"/>
        <end position="27"/>
    </location>
</feature>
<feature type="transmembrane region" description="Helical" evidence="1">
    <location>
        <begin position="101"/>
        <end position="120"/>
    </location>
</feature>
<reference evidence="2 3" key="1">
    <citation type="submission" date="2020-06" db="EMBL/GenBank/DDBJ databases">
        <title>Transcriptomic and genomic resources for Thalictrum thalictroides and T. hernandezii: Facilitating candidate gene discovery in an emerging model plant lineage.</title>
        <authorList>
            <person name="Arias T."/>
            <person name="Riano-Pachon D.M."/>
            <person name="Di Stilio V.S."/>
        </authorList>
    </citation>
    <scope>NUCLEOTIDE SEQUENCE [LARGE SCALE GENOMIC DNA]</scope>
    <source>
        <strain evidence="3">cv. WT478/WT964</strain>
        <tissue evidence="2">Leaves</tissue>
    </source>
</reference>